<dbReference type="PANTHER" id="PTHR42881">
    <property type="entry name" value="PROLYL ENDOPEPTIDASE"/>
    <property type="match status" value="1"/>
</dbReference>
<accession>A0A915CWC7</accession>
<keyword evidence="3" id="KW-1185">Reference proteome</keyword>
<dbReference type="InterPro" id="IPR051167">
    <property type="entry name" value="Prolyl_oligopep/macrocyclase"/>
</dbReference>
<keyword evidence="1" id="KW-0378">Hydrolase</keyword>
<evidence type="ECO:0000256" key="2">
    <source>
        <dbReference type="SAM" id="Phobius"/>
    </source>
</evidence>
<dbReference type="AlphaFoldDB" id="A0A915CWC7"/>
<comment type="similarity">
    <text evidence="1">Belongs to the peptidase S9A family.</text>
</comment>
<dbReference type="GO" id="GO:0006508">
    <property type="term" value="P:proteolysis"/>
    <property type="evidence" value="ECO:0007669"/>
    <property type="project" value="UniProtKB-KW"/>
</dbReference>
<keyword evidence="1" id="KW-0645">Protease</keyword>
<keyword evidence="2" id="KW-0472">Membrane</keyword>
<evidence type="ECO:0000313" key="4">
    <source>
        <dbReference type="WBParaSite" id="jg12932"/>
    </source>
</evidence>
<evidence type="ECO:0000313" key="3">
    <source>
        <dbReference type="Proteomes" id="UP000887574"/>
    </source>
</evidence>
<keyword evidence="2" id="KW-0812">Transmembrane</keyword>
<dbReference type="GO" id="GO:0005829">
    <property type="term" value="C:cytosol"/>
    <property type="evidence" value="ECO:0007669"/>
    <property type="project" value="TreeGrafter"/>
</dbReference>
<keyword evidence="1" id="KW-0720">Serine protease</keyword>
<feature type="transmembrane region" description="Helical" evidence="2">
    <location>
        <begin position="94"/>
        <end position="117"/>
    </location>
</feature>
<dbReference type="GO" id="GO:0004252">
    <property type="term" value="F:serine-type endopeptidase activity"/>
    <property type="evidence" value="ECO:0007669"/>
    <property type="project" value="UniProtKB-UniRule"/>
</dbReference>
<dbReference type="WBParaSite" id="jg12932">
    <property type="protein sequence ID" value="jg12932"/>
    <property type="gene ID" value="jg12932"/>
</dbReference>
<dbReference type="PANTHER" id="PTHR42881:SF2">
    <property type="entry name" value="PROLYL ENDOPEPTIDASE"/>
    <property type="match status" value="1"/>
</dbReference>
<dbReference type="PRINTS" id="PR00862">
    <property type="entry name" value="PROLIGOPTASE"/>
</dbReference>
<reference evidence="4" key="1">
    <citation type="submission" date="2022-11" db="UniProtKB">
        <authorList>
            <consortium name="WormBaseParasite"/>
        </authorList>
    </citation>
    <scope>IDENTIFICATION</scope>
</reference>
<keyword evidence="2" id="KW-1133">Transmembrane helix</keyword>
<dbReference type="GO" id="GO:0070012">
    <property type="term" value="F:oligopeptidase activity"/>
    <property type="evidence" value="ECO:0007669"/>
    <property type="project" value="TreeGrafter"/>
</dbReference>
<evidence type="ECO:0000256" key="1">
    <source>
        <dbReference type="RuleBase" id="RU368024"/>
    </source>
</evidence>
<organism evidence="3 4">
    <name type="scientific">Ditylenchus dipsaci</name>
    <dbReference type="NCBI Taxonomy" id="166011"/>
    <lineage>
        <taxon>Eukaryota</taxon>
        <taxon>Metazoa</taxon>
        <taxon>Ecdysozoa</taxon>
        <taxon>Nematoda</taxon>
        <taxon>Chromadorea</taxon>
        <taxon>Rhabditida</taxon>
        <taxon>Tylenchina</taxon>
        <taxon>Tylenchomorpha</taxon>
        <taxon>Sphaerularioidea</taxon>
        <taxon>Anguinidae</taxon>
        <taxon>Anguininae</taxon>
        <taxon>Ditylenchus</taxon>
    </lineage>
</organism>
<proteinExistence type="inferred from homology"/>
<protein>
    <recommendedName>
        <fullName evidence="1">Prolyl endopeptidase</fullName>
        <ecNumber evidence="1">3.4.21.-</ecNumber>
    </recommendedName>
</protein>
<dbReference type="Proteomes" id="UP000887574">
    <property type="component" value="Unplaced"/>
</dbReference>
<dbReference type="EC" id="3.4.21.-" evidence="1"/>
<sequence>MFIVHNKDVTLDGEIRPCSRVMENLTIPKLRISLSQMLCSCKISTDLCGGHLRGGGEYGEKWHEPECVKKSRCWQLLVDLMVAYWWQRVLSSDLIYMVLFLIVLVFLICFASLVHYLCCVDIRVWRSDDANDFPFLYKYSPLHNISLTKKYSGLPLVSPFILHYLCTDVV</sequence>
<name>A0A915CWC7_9BILA</name>
<dbReference type="InterPro" id="IPR002470">
    <property type="entry name" value="Peptidase_S9A"/>
</dbReference>